<gene>
    <name evidence="1" type="ORF">Tco_1053713</name>
</gene>
<sequence length="330" mass="36954">MESFQETVGGLKDAMEDINESIRGILLQKYYSMKNSQGSRVVKVQVLGVNNRNNGNTIPNNQNHYGRMTKIDILKFHGKDAGLSEAYAVSLFIRGLKKETKVVVDEEFEVLEKNFPSDDGDQLGSLEQIEETVPKTEMIAQISLNALIGLALSQDSGKVITWSTRDCEAEVFQVNNDDTVVAQRWLEDKQPEVKTNMDCLVKEREKVHLGIKVGANITVTGVPGQKGAEGGPRFEVSALDEDVEYRLCLSVSPKHLEEEHVTWAQFGKKWDKNETLQEFDQAMDLQCVETVSGFPLTPSKFQGDDVTTFGDEVKVADLKKPIKDLVGWRR</sequence>
<dbReference type="EMBL" id="BQNB010018893">
    <property type="protein sequence ID" value="GJT79371.1"/>
    <property type="molecule type" value="Genomic_DNA"/>
</dbReference>
<comment type="caution">
    <text evidence="1">The sequence shown here is derived from an EMBL/GenBank/DDBJ whole genome shotgun (WGS) entry which is preliminary data.</text>
</comment>
<name>A0ABQ5GUP2_9ASTR</name>
<proteinExistence type="predicted"/>
<keyword evidence="2" id="KW-1185">Reference proteome</keyword>
<evidence type="ECO:0000313" key="2">
    <source>
        <dbReference type="Proteomes" id="UP001151760"/>
    </source>
</evidence>
<dbReference type="Proteomes" id="UP001151760">
    <property type="component" value="Unassembled WGS sequence"/>
</dbReference>
<reference evidence="1" key="2">
    <citation type="submission" date="2022-01" db="EMBL/GenBank/DDBJ databases">
        <authorList>
            <person name="Yamashiro T."/>
            <person name="Shiraishi A."/>
            <person name="Satake H."/>
            <person name="Nakayama K."/>
        </authorList>
    </citation>
    <scope>NUCLEOTIDE SEQUENCE</scope>
</reference>
<organism evidence="1 2">
    <name type="scientific">Tanacetum coccineum</name>
    <dbReference type="NCBI Taxonomy" id="301880"/>
    <lineage>
        <taxon>Eukaryota</taxon>
        <taxon>Viridiplantae</taxon>
        <taxon>Streptophyta</taxon>
        <taxon>Embryophyta</taxon>
        <taxon>Tracheophyta</taxon>
        <taxon>Spermatophyta</taxon>
        <taxon>Magnoliopsida</taxon>
        <taxon>eudicotyledons</taxon>
        <taxon>Gunneridae</taxon>
        <taxon>Pentapetalae</taxon>
        <taxon>asterids</taxon>
        <taxon>campanulids</taxon>
        <taxon>Asterales</taxon>
        <taxon>Asteraceae</taxon>
        <taxon>Asteroideae</taxon>
        <taxon>Anthemideae</taxon>
        <taxon>Anthemidinae</taxon>
        <taxon>Tanacetum</taxon>
    </lineage>
</organism>
<accession>A0ABQ5GUP2</accession>
<protein>
    <submittedName>
        <fullName evidence="1">Uncharacterized protein</fullName>
    </submittedName>
</protein>
<evidence type="ECO:0000313" key="1">
    <source>
        <dbReference type="EMBL" id="GJT79371.1"/>
    </source>
</evidence>
<reference evidence="1" key="1">
    <citation type="journal article" date="2022" name="Int. J. Mol. Sci.">
        <title>Draft Genome of Tanacetum Coccineum: Genomic Comparison of Closely Related Tanacetum-Family Plants.</title>
        <authorList>
            <person name="Yamashiro T."/>
            <person name="Shiraishi A."/>
            <person name="Nakayama K."/>
            <person name="Satake H."/>
        </authorList>
    </citation>
    <scope>NUCLEOTIDE SEQUENCE</scope>
</reference>